<reference evidence="4" key="1">
    <citation type="submission" date="2023-07" db="EMBL/GenBank/DDBJ databases">
        <authorList>
            <consortium name="AG Swart"/>
            <person name="Singh M."/>
            <person name="Singh A."/>
            <person name="Seah K."/>
            <person name="Emmerich C."/>
        </authorList>
    </citation>
    <scope>NUCLEOTIDE SEQUENCE</scope>
    <source>
        <strain evidence="4">DP1</strain>
    </source>
</reference>
<dbReference type="GO" id="GO:0003723">
    <property type="term" value="F:RNA binding"/>
    <property type="evidence" value="ECO:0007669"/>
    <property type="project" value="UniProtKB-UniRule"/>
</dbReference>
<feature type="region of interest" description="Disordered" evidence="2">
    <location>
        <begin position="218"/>
        <end position="258"/>
    </location>
</feature>
<dbReference type="Gene3D" id="3.30.70.330">
    <property type="match status" value="1"/>
</dbReference>
<dbReference type="InterPro" id="IPR035979">
    <property type="entry name" value="RBD_domain_sf"/>
</dbReference>
<name>A0AAD2CYV1_EUPCR</name>
<proteinExistence type="predicted"/>
<dbReference type="Pfam" id="PF00076">
    <property type="entry name" value="RRM_1"/>
    <property type="match status" value="1"/>
</dbReference>
<evidence type="ECO:0000256" key="1">
    <source>
        <dbReference type="PROSITE-ProRule" id="PRU00176"/>
    </source>
</evidence>
<dbReference type="InterPro" id="IPR012677">
    <property type="entry name" value="Nucleotide-bd_a/b_plait_sf"/>
</dbReference>
<dbReference type="SMART" id="SM00361">
    <property type="entry name" value="RRM_1"/>
    <property type="match status" value="1"/>
</dbReference>
<feature type="compositionally biased region" description="Basic residues" evidence="2">
    <location>
        <begin position="88"/>
        <end position="124"/>
    </location>
</feature>
<comment type="caution">
    <text evidence="4">The sequence shown here is derived from an EMBL/GenBank/DDBJ whole genome shotgun (WGS) entry which is preliminary data.</text>
</comment>
<feature type="compositionally biased region" description="Basic and acidic residues" evidence="2">
    <location>
        <begin position="1"/>
        <end position="11"/>
    </location>
</feature>
<feature type="compositionally biased region" description="Basic and acidic residues" evidence="2">
    <location>
        <begin position="130"/>
        <end position="139"/>
    </location>
</feature>
<feature type="compositionally biased region" description="Basic and acidic residues" evidence="2">
    <location>
        <begin position="232"/>
        <end position="244"/>
    </location>
</feature>
<evidence type="ECO:0000313" key="4">
    <source>
        <dbReference type="EMBL" id="CAI2374826.1"/>
    </source>
</evidence>
<dbReference type="PROSITE" id="PS50102">
    <property type="entry name" value="RRM"/>
    <property type="match status" value="1"/>
</dbReference>
<feature type="region of interest" description="Disordered" evidence="2">
    <location>
        <begin position="1"/>
        <end position="142"/>
    </location>
</feature>
<keyword evidence="1" id="KW-0694">RNA-binding</keyword>
<dbReference type="EMBL" id="CAMPGE010016253">
    <property type="protein sequence ID" value="CAI2374826.1"/>
    <property type="molecule type" value="Genomic_DNA"/>
</dbReference>
<dbReference type="Proteomes" id="UP001295684">
    <property type="component" value="Unassembled WGS sequence"/>
</dbReference>
<dbReference type="InterPro" id="IPR000504">
    <property type="entry name" value="RRM_dom"/>
</dbReference>
<evidence type="ECO:0000313" key="5">
    <source>
        <dbReference type="Proteomes" id="UP001295684"/>
    </source>
</evidence>
<keyword evidence="5" id="KW-1185">Reference proteome</keyword>
<feature type="domain" description="RRM" evidence="3">
    <location>
        <begin position="141"/>
        <end position="219"/>
    </location>
</feature>
<dbReference type="InterPro" id="IPR003954">
    <property type="entry name" value="RRM_euk-type"/>
</dbReference>
<evidence type="ECO:0000259" key="3">
    <source>
        <dbReference type="PROSITE" id="PS50102"/>
    </source>
</evidence>
<dbReference type="SMART" id="SM00360">
    <property type="entry name" value="RRM"/>
    <property type="match status" value="1"/>
</dbReference>
<gene>
    <name evidence="4" type="ORF">ECRASSUSDP1_LOCUS16184</name>
</gene>
<feature type="compositionally biased region" description="Basic and acidic residues" evidence="2">
    <location>
        <begin position="18"/>
        <end position="40"/>
    </location>
</feature>
<organism evidence="4 5">
    <name type="scientific">Euplotes crassus</name>
    <dbReference type="NCBI Taxonomy" id="5936"/>
    <lineage>
        <taxon>Eukaryota</taxon>
        <taxon>Sar</taxon>
        <taxon>Alveolata</taxon>
        <taxon>Ciliophora</taxon>
        <taxon>Intramacronucleata</taxon>
        <taxon>Spirotrichea</taxon>
        <taxon>Hypotrichia</taxon>
        <taxon>Euplotida</taxon>
        <taxon>Euplotidae</taxon>
        <taxon>Moneuplotes</taxon>
    </lineage>
</organism>
<dbReference type="SUPFAM" id="SSF54928">
    <property type="entry name" value="RNA-binding domain, RBD"/>
    <property type="match status" value="1"/>
</dbReference>
<dbReference type="InterPro" id="IPR050441">
    <property type="entry name" value="RBM"/>
</dbReference>
<dbReference type="AlphaFoldDB" id="A0AAD2CYV1"/>
<evidence type="ECO:0000256" key="2">
    <source>
        <dbReference type="SAM" id="MobiDB-lite"/>
    </source>
</evidence>
<accession>A0AAD2CYV1</accession>
<sequence>MEKEGTTKEPDQSLDQPQKVESREENKKQPEDEKAKDLEKSQNGSRKSHSQEKDRKKRRRGSISSGERSSLSHRGKHRRSISRDSRDSRRRHRRDSRDRRHRRDSRDRRHRRRRSRDRKRRRSSSSRSRFSSDSRDDQQGKTVYVANLSKKVDERELRDKFRKYGRIDNYNIVYDPIVRESRGFGFVTFESKTDAQDAVRDLDGLEFEGRDLIVQIAKRSKPRKSTPGKYLGYDKYRGRRDRSGSRRRRRSYSYSSRD</sequence>
<protein>
    <recommendedName>
        <fullName evidence="3">RRM domain-containing protein</fullName>
    </recommendedName>
</protein>
<feature type="compositionally biased region" description="Basic residues" evidence="2">
    <location>
        <begin position="71"/>
        <end position="80"/>
    </location>
</feature>
<dbReference type="PANTHER" id="PTHR48034">
    <property type="entry name" value="TRANSFORMER-2 SEX-DETERMINING PROTEIN-RELATED"/>
    <property type="match status" value="1"/>
</dbReference>